<dbReference type="PANTHER" id="PTHR24189:SF50">
    <property type="entry name" value="ANKYRIN REPEAT AND SOCS BOX PROTEIN 2"/>
    <property type="match status" value="1"/>
</dbReference>
<dbReference type="AlphaFoldDB" id="A0A232ELF5"/>
<dbReference type="SUPFAM" id="SSF48403">
    <property type="entry name" value="Ankyrin repeat"/>
    <property type="match status" value="1"/>
</dbReference>
<name>A0A232ELF5_9HYME</name>
<dbReference type="PROSITE" id="PS50088">
    <property type="entry name" value="ANK_REPEAT"/>
    <property type="match status" value="3"/>
</dbReference>
<keyword evidence="1" id="KW-0677">Repeat</keyword>
<comment type="caution">
    <text evidence="4">The sequence shown here is derived from an EMBL/GenBank/DDBJ whole genome shotgun (WGS) entry which is preliminary data.</text>
</comment>
<feature type="repeat" description="ANK" evidence="3">
    <location>
        <begin position="104"/>
        <end position="137"/>
    </location>
</feature>
<evidence type="ECO:0000313" key="4">
    <source>
        <dbReference type="EMBL" id="OXU19187.1"/>
    </source>
</evidence>
<keyword evidence="2 3" id="KW-0040">ANK repeat</keyword>
<organism evidence="4 5">
    <name type="scientific">Trichomalopsis sarcophagae</name>
    <dbReference type="NCBI Taxonomy" id="543379"/>
    <lineage>
        <taxon>Eukaryota</taxon>
        <taxon>Metazoa</taxon>
        <taxon>Ecdysozoa</taxon>
        <taxon>Arthropoda</taxon>
        <taxon>Hexapoda</taxon>
        <taxon>Insecta</taxon>
        <taxon>Pterygota</taxon>
        <taxon>Neoptera</taxon>
        <taxon>Endopterygota</taxon>
        <taxon>Hymenoptera</taxon>
        <taxon>Apocrita</taxon>
        <taxon>Proctotrupomorpha</taxon>
        <taxon>Chalcidoidea</taxon>
        <taxon>Pteromalidae</taxon>
        <taxon>Pteromalinae</taxon>
        <taxon>Trichomalopsis</taxon>
    </lineage>
</organism>
<dbReference type="Gene3D" id="1.25.40.20">
    <property type="entry name" value="Ankyrin repeat-containing domain"/>
    <property type="match status" value="1"/>
</dbReference>
<sequence>MLISLGADVNELSGLQEPFGLVLFYGAGIKNLDKNSTILHVLLRMESSPENERLIRLVVDHGADLEATDEQGRTVLHIAAIKSRVRMTEMLLEKDAKVNIEDDCGVTPLLEAANKDKVNRQLPLLIRHGADVFAKDSQD</sequence>
<dbReference type="PANTHER" id="PTHR24189">
    <property type="entry name" value="MYOTROPHIN"/>
    <property type="match status" value="1"/>
</dbReference>
<feature type="repeat" description="ANK" evidence="3">
    <location>
        <begin position="71"/>
        <end position="103"/>
    </location>
</feature>
<gene>
    <name evidence="4" type="ORF">TSAR_002224</name>
</gene>
<dbReference type="PROSITE" id="PS50297">
    <property type="entry name" value="ANK_REP_REGION"/>
    <property type="match status" value="2"/>
</dbReference>
<evidence type="ECO:0000256" key="3">
    <source>
        <dbReference type="PROSITE-ProRule" id="PRU00023"/>
    </source>
</evidence>
<protein>
    <submittedName>
        <fullName evidence="4">Uncharacterized protein</fullName>
    </submittedName>
</protein>
<evidence type="ECO:0000256" key="2">
    <source>
        <dbReference type="ARBA" id="ARBA00023043"/>
    </source>
</evidence>
<proteinExistence type="predicted"/>
<dbReference type="EMBL" id="NNAY01003565">
    <property type="protein sequence ID" value="OXU19187.1"/>
    <property type="molecule type" value="Genomic_DNA"/>
</dbReference>
<evidence type="ECO:0000256" key="1">
    <source>
        <dbReference type="ARBA" id="ARBA00022737"/>
    </source>
</evidence>
<dbReference type="STRING" id="543379.A0A232ELF5"/>
<accession>A0A232ELF5</accession>
<dbReference type="InterPro" id="IPR050745">
    <property type="entry name" value="Multifunctional_regulatory"/>
</dbReference>
<evidence type="ECO:0000313" key="5">
    <source>
        <dbReference type="Proteomes" id="UP000215335"/>
    </source>
</evidence>
<dbReference type="InterPro" id="IPR036770">
    <property type="entry name" value="Ankyrin_rpt-contain_sf"/>
</dbReference>
<reference evidence="4 5" key="1">
    <citation type="journal article" date="2017" name="Curr. Biol.">
        <title>The Evolution of Venom by Co-option of Single-Copy Genes.</title>
        <authorList>
            <person name="Martinson E.O."/>
            <person name="Mrinalini"/>
            <person name="Kelkar Y.D."/>
            <person name="Chang C.H."/>
            <person name="Werren J.H."/>
        </authorList>
    </citation>
    <scope>NUCLEOTIDE SEQUENCE [LARGE SCALE GENOMIC DNA]</scope>
    <source>
        <strain evidence="4 5">Alberta</strain>
        <tissue evidence="4">Whole body</tissue>
    </source>
</reference>
<dbReference type="Pfam" id="PF12796">
    <property type="entry name" value="Ank_2"/>
    <property type="match status" value="1"/>
</dbReference>
<feature type="repeat" description="ANK" evidence="3">
    <location>
        <begin position="34"/>
        <end position="70"/>
    </location>
</feature>
<dbReference type="SMART" id="SM00248">
    <property type="entry name" value="ANK"/>
    <property type="match status" value="3"/>
</dbReference>
<dbReference type="InterPro" id="IPR002110">
    <property type="entry name" value="Ankyrin_rpt"/>
</dbReference>
<keyword evidence="5" id="KW-1185">Reference proteome</keyword>
<dbReference type="Proteomes" id="UP000215335">
    <property type="component" value="Unassembled WGS sequence"/>
</dbReference>